<gene>
    <name evidence="1" type="ORF">EWH70_18370</name>
</gene>
<sequence>MTATLTTLAPAGTALPSEPVFLWGPGYDLTARQIVDALGSYLAAFGDNFEPGQVSPMDAIHAEVAFNGDLTSWQTRRTADEVAVIRARAEAIARDYFHGHFPALAW</sequence>
<comment type="caution">
    <text evidence="1">The sequence shown here is derived from an EMBL/GenBank/DDBJ whole genome shotgun (WGS) entry which is preliminary data.</text>
</comment>
<dbReference type="EMBL" id="SFCC01000009">
    <property type="protein sequence ID" value="RZQ62248.1"/>
    <property type="molecule type" value="Genomic_DNA"/>
</dbReference>
<dbReference type="OrthoDB" id="3576223at2"/>
<organism evidence="1 2">
    <name type="scientific">Amycolatopsis suaedae</name>
    <dbReference type="NCBI Taxonomy" id="2510978"/>
    <lineage>
        <taxon>Bacteria</taxon>
        <taxon>Bacillati</taxon>
        <taxon>Actinomycetota</taxon>
        <taxon>Actinomycetes</taxon>
        <taxon>Pseudonocardiales</taxon>
        <taxon>Pseudonocardiaceae</taxon>
        <taxon>Amycolatopsis</taxon>
    </lineage>
</organism>
<name>A0A4Q7J5V4_9PSEU</name>
<reference evidence="1 2" key="1">
    <citation type="submission" date="2019-02" db="EMBL/GenBank/DDBJ databases">
        <title>Draft genome sequence of Amycolatopsis sp. 8-3EHSu isolated from roots of Suaeda maritima.</title>
        <authorList>
            <person name="Duangmal K."/>
            <person name="Chantavorakit T."/>
        </authorList>
    </citation>
    <scope>NUCLEOTIDE SEQUENCE [LARGE SCALE GENOMIC DNA]</scope>
    <source>
        <strain evidence="1 2">8-3EHSu</strain>
    </source>
</reference>
<accession>A0A4Q7J5V4</accession>
<evidence type="ECO:0000313" key="1">
    <source>
        <dbReference type="EMBL" id="RZQ62248.1"/>
    </source>
</evidence>
<dbReference type="Proteomes" id="UP000292003">
    <property type="component" value="Unassembled WGS sequence"/>
</dbReference>
<keyword evidence="2" id="KW-1185">Reference proteome</keyword>
<evidence type="ECO:0000313" key="2">
    <source>
        <dbReference type="Proteomes" id="UP000292003"/>
    </source>
</evidence>
<proteinExistence type="predicted"/>
<protein>
    <submittedName>
        <fullName evidence="1">Uncharacterized protein</fullName>
    </submittedName>
</protein>
<dbReference type="AlphaFoldDB" id="A0A4Q7J5V4"/>
<dbReference type="RefSeq" id="WP_130476676.1">
    <property type="nucleotide sequence ID" value="NZ_SFCC01000009.1"/>
</dbReference>